<dbReference type="EMBL" id="JACSQO010000002">
    <property type="protein sequence ID" value="MBD7943513.1"/>
    <property type="molecule type" value="Genomic_DNA"/>
</dbReference>
<dbReference type="Proteomes" id="UP000640786">
    <property type="component" value="Unassembled WGS sequence"/>
</dbReference>
<name>A0ABR8R6T3_9BACI</name>
<reference evidence="1 2" key="1">
    <citation type="submission" date="2020-08" db="EMBL/GenBank/DDBJ databases">
        <title>A Genomic Blueprint of the Chicken Gut Microbiome.</title>
        <authorList>
            <person name="Gilroy R."/>
            <person name="Ravi A."/>
            <person name="Getino M."/>
            <person name="Pursley I."/>
            <person name="Horton D.L."/>
            <person name="Alikhan N.-F."/>
            <person name="Baker D."/>
            <person name="Gharbi K."/>
            <person name="Hall N."/>
            <person name="Watson M."/>
            <person name="Adriaenssens E.M."/>
            <person name="Foster-Nyarko E."/>
            <person name="Jarju S."/>
            <person name="Secka A."/>
            <person name="Antonio M."/>
            <person name="Oren A."/>
            <person name="Chaudhuri R."/>
            <person name="La Ragione R.M."/>
            <person name="Hildebrand F."/>
            <person name="Pallen M.J."/>
        </authorList>
    </citation>
    <scope>NUCLEOTIDE SEQUENCE [LARGE SCALE GENOMIC DNA]</scope>
    <source>
        <strain evidence="1 2">Sa2BUA9</strain>
    </source>
</reference>
<protein>
    <submittedName>
        <fullName evidence="1">Uncharacterized protein</fullName>
    </submittedName>
</protein>
<comment type="caution">
    <text evidence="1">The sequence shown here is derived from an EMBL/GenBank/DDBJ whole genome shotgun (WGS) entry which is preliminary data.</text>
</comment>
<dbReference type="RefSeq" id="WP_191696754.1">
    <property type="nucleotide sequence ID" value="NZ_JACSQO010000002.1"/>
</dbReference>
<accession>A0ABR8R6T3</accession>
<keyword evidence="2" id="KW-1185">Reference proteome</keyword>
<sequence>MNNEFNIQKQFYRIYKGYITVSEFEEWLYKTKEIESIYGSNFYFDLLDLNYRKKYIKNELMNLIETKIPFYAFEQERIMSLLESIIKEKNDLVDILEQLYEDYCSGYTFLRYLGLTYITGIDAIPKVEHKDEWDKNEFDRKRELLNSIKPKVINEAMRLLSFFQKGLIKITEENDYSDYRREEDRIELNNIEGMFKE</sequence>
<gene>
    <name evidence="1" type="ORF">H9650_05220</name>
</gene>
<evidence type="ECO:0000313" key="2">
    <source>
        <dbReference type="Proteomes" id="UP000640786"/>
    </source>
</evidence>
<evidence type="ECO:0000313" key="1">
    <source>
        <dbReference type="EMBL" id="MBD7943513.1"/>
    </source>
</evidence>
<organism evidence="1 2">
    <name type="scientific">Psychrobacillus faecigallinarum</name>
    <dbReference type="NCBI Taxonomy" id="2762235"/>
    <lineage>
        <taxon>Bacteria</taxon>
        <taxon>Bacillati</taxon>
        <taxon>Bacillota</taxon>
        <taxon>Bacilli</taxon>
        <taxon>Bacillales</taxon>
        <taxon>Bacillaceae</taxon>
        <taxon>Psychrobacillus</taxon>
    </lineage>
</organism>
<proteinExistence type="predicted"/>